<dbReference type="Gene3D" id="3.90.190.10">
    <property type="entry name" value="Protein tyrosine phosphatase superfamily"/>
    <property type="match status" value="1"/>
</dbReference>
<evidence type="ECO:0000313" key="2">
    <source>
        <dbReference type="EMBL" id="QHT39258.1"/>
    </source>
</evidence>
<dbReference type="AlphaFoldDB" id="A0A6C0FC48"/>
<evidence type="ECO:0000259" key="1">
    <source>
        <dbReference type="Pfam" id="PF00782"/>
    </source>
</evidence>
<accession>A0A6C0FC48</accession>
<dbReference type="SUPFAM" id="SSF52799">
    <property type="entry name" value="(Phosphotyrosine protein) phosphatases II"/>
    <property type="match status" value="1"/>
</dbReference>
<organism evidence="2">
    <name type="scientific">viral metagenome</name>
    <dbReference type="NCBI Taxonomy" id="1070528"/>
    <lineage>
        <taxon>unclassified sequences</taxon>
        <taxon>metagenomes</taxon>
        <taxon>organismal metagenomes</taxon>
    </lineage>
</organism>
<dbReference type="InterPro" id="IPR029021">
    <property type="entry name" value="Prot-tyrosine_phosphatase-like"/>
</dbReference>
<dbReference type="EMBL" id="MN738840">
    <property type="protein sequence ID" value="QHT39258.1"/>
    <property type="molecule type" value="Genomic_DNA"/>
</dbReference>
<proteinExistence type="predicted"/>
<protein>
    <recommendedName>
        <fullName evidence="1">Dual specificity phosphatase catalytic domain-containing protein</fullName>
    </recommendedName>
</protein>
<dbReference type="InterPro" id="IPR000340">
    <property type="entry name" value="Dual-sp_phosphatase_cat-dom"/>
</dbReference>
<feature type="domain" description="Dual specificity phosphatase catalytic" evidence="1">
    <location>
        <begin position="13"/>
        <end position="126"/>
    </location>
</feature>
<sequence length="139" mass="16109">MYVNEILSGLWIGDSNILNSKKFMEENSIDIILNCTQIFDFPDLDIQKIRLPFSNDKNSDTDLMLLRQNKDKILSFIDSNIAEKNILIVCYDGKSISPFLVALYIAEYSKIDKKSIYNILLTKDSSLSLWFDLSLFYNM</sequence>
<name>A0A6C0FC48_9ZZZZ</name>
<dbReference type="Pfam" id="PF00782">
    <property type="entry name" value="DSPc"/>
    <property type="match status" value="1"/>
</dbReference>
<reference evidence="2" key="1">
    <citation type="journal article" date="2020" name="Nature">
        <title>Giant virus diversity and host interactions through global metagenomics.</title>
        <authorList>
            <person name="Schulz F."/>
            <person name="Roux S."/>
            <person name="Paez-Espino D."/>
            <person name="Jungbluth S."/>
            <person name="Walsh D.A."/>
            <person name="Denef V.J."/>
            <person name="McMahon K.D."/>
            <person name="Konstantinidis K.T."/>
            <person name="Eloe-Fadrosh E.A."/>
            <person name="Kyrpides N.C."/>
            <person name="Woyke T."/>
        </authorList>
    </citation>
    <scope>NUCLEOTIDE SEQUENCE</scope>
    <source>
        <strain evidence="2">GVMAG-S-ERX556126-94</strain>
    </source>
</reference>